<dbReference type="RefSeq" id="WP_022390423.1">
    <property type="nucleotide sequence ID" value="NZ_JAQDEG010000033.1"/>
</dbReference>
<dbReference type="PANTHER" id="PTHR47307:SF1">
    <property type="entry name" value="GLUTATHIONE-REGULATED POTASSIUM-EFFLUX SYSTEM ANCILLARY PROTEIN KEFG"/>
    <property type="match status" value="1"/>
</dbReference>
<accession>A0A316QZJ8</accession>
<evidence type="ECO:0000313" key="4">
    <source>
        <dbReference type="Proteomes" id="UP000262954"/>
    </source>
</evidence>
<dbReference type="InterPro" id="IPR046980">
    <property type="entry name" value="KefG/KefF"/>
</dbReference>
<evidence type="ECO:0000259" key="2">
    <source>
        <dbReference type="Pfam" id="PF02525"/>
    </source>
</evidence>
<dbReference type="InterPro" id="IPR003680">
    <property type="entry name" value="Flavodoxin_fold"/>
</dbReference>
<organism evidence="3 4">
    <name type="scientific">Coprobacter fastidiosus</name>
    <dbReference type="NCBI Taxonomy" id="1099853"/>
    <lineage>
        <taxon>Bacteria</taxon>
        <taxon>Pseudomonadati</taxon>
        <taxon>Bacteroidota</taxon>
        <taxon>Bacteroidia</taxon>
        <taxon>Bacteroidales</taxon>
        <taxon>Barnesiellaceae</taxon>
        <taxon>Coprobacter</taxon>
    </lineage>
</organism>
<name>A0A316QZJ8_9BACT</name>
<dbReference type="AlphaFoldDB" id="A0A316QZJ8"/>
<dbReference type="GO" id="GO:0009055">
    <property type="term" value="F:electron transfer activity"/>
    <property type="evidence" value="ECO:0007669"/>
    <property type="project" value="TreeGrafter"/>
</dbReference>
<proteinExistence type="predicted"/>
<dbReference type="GO" id="GO:0010181">
    <property type="term" value="F:FMN binding"/>
    <property type="evidence" value="ECO:0007669"/>
    <property type="project" value="TreeGrafter"/>
</dbReference>
<feature type="domain" description="Flavodoxin-like fold" evidence="2">
    <location>
        <begin position="2"/>
        <end position="172"/>
    </location>
</feature>
<evidence type="ECO:0000256" key="1">
    <source>
        <dbReference type="ARBA" id="ARBA00023002"/>
    </source>
</evidence>
<dbReference type="Pfam" id="PF02525">
    <property type="entry name" value="Flavodoxin_2"/>
    <property type="match status" value="1"/>
</dbReference>
<reference evidence="3 4" key="1">
    <citation type="journal article" date="2018" name="Nat. Biotechnol.">
        <title>A standardized bacterial taxonomy based on genome phylogeny substantially revises the tree of life.</title>
        <authorList>
            <person name="Parks D.H."/>
            <person name="Chuvochina M."/>
            <person name="Waite D.W."/>
            <person name="Rinke C."/>
            <person name="Skarshewski A."/>
            <person name="Chaumeil P.A."/>
            <person name="Hugenholtz P."/>
        </authorList>
    </citation>
    <scope>NUCLEOTIDE SEQUENCE [LARGE SCALE GENOMIC DNA]</scope>
    <source>
        <strain evidence="3">UBA11482</strain>
    </source>
</reference>
<dbReference type="InterPro" id="IPR029039">
    <property type="entry name" value="Flavoprotein-like_sf"/>
</dbReference>
<comment type="caution">
    <text evidence="3">The sequence shown here is derived from an EMBL/GenBank/DDBJ whole genome shotgun (WGS) entry which is preliminary data.</text>
</comment>
<sequence length="188" mass="21793">MKNILIVSGHPDLNNSFANKNILEELNSLLPEAEFAYLDKLYPDFRIDIETEQKRLLRADIIVFQFPLFWYSAPSLLHRWIEQTFVHGFSHGRTGDKLKGKQLILSFTSGAPEEMYCYGGLQNYPIEDFLPPYKQLANLCGLQWEGYIYSGGLSYANRHDEEILRQMKDKAINHAYSSVEKIKNLENL</sequence>
<evidence type="ECO:0000313" key="3">
    <source>
        <dbReference type="EMBL" id="HBJ07517.1"/>
    </source>
</evidence>
<keyword evidence="1" id="KW-0560">Oxidoreductase</keyword>
<dbReference type="Gene3D" id="3.40.50.360">
    <property type="match status" value="1"/>
</dbReference>
<dbReference type="SUPFAM" id="SSF52218">
    <property type="entry name" value="Flavoproteins"/>
    <property type="match status" value="1"/>
</dbReference>
<dbReference type="Proteomes" id="UP000262954">
    <property type="component" value="Unassembled WGS sequence"/>
</dbReference>
<gene>
    <name evidence="3" type="ORF">DDY73_00790</name>
</gene>
<dbReference type="GO" id="GO:0003955">
    <property type="term" value="F:NAD(P)H dehydrogenase (quinone) activity"/>
    <property type="evidence" value="ECO:0007669"/>
    <property type="project" value="TreeGrafter"/>
</dbReference>
<dbReference type="EMBL" id="DNWC01000013">
    <property type="protein sequence ID" value="HBJ07517.1"/>
    <property type="molecule type" value="Genomic_DNA"/>
</dbReference>
<dbReference type="PANTHER" id="PTHR47307">
    <property type="entry name" value="GLUTATHIONE-REGULATED POTASSIUM-EFFLUX SYSTEM ANCILLARY PROTEIN KEFG"/>
    <property type="match status" value="1"/>
</dbReference>
<protein>
    <submittedName>
        <fullName evidence="3">Flavodoxin family protein</fullName>
    </submittedName>
</protein>